<evidence type="ECO:0000259" key="1">
    <source>
        <dbReference type="Pfam" id="PF13592"/>
    </source>
</evidence>
<accession>A0ABQ3UU84</accession>
<dbReference type="Pfam" id="PF13384">
    <property type="entry name" value="HTH_23"/>
    <property type="match status" value="1"/>
</dbReference>
<dbReference type="InterPro" id="IPR009057">
    <property type="entry name" value="Homeodomain-like_sf"/>
</dbReference>
<evidence type="ECO:0000313" key="3">
    <source>
        <dbReference type="Proteomes" id="UP000654345"/>
    </source>
</evidence>
<dbReference type="RefSeq" id="WP_201372904.1">
    <property type="nucleotide sequence ID" value="NZ_BNJG01000002.1"/>
</dbReference>
<evidence type="ECO:0000313" key="2">
    <source>
        <dbReference type="EMBL" id="GHO56404.1"/>
    </source>
</evidence>
<reference evidence="2 3" key="1">
    <citation type="journal article" date="2021" name="Int. J. Syst. Evol. Microbiol.">
        <title>Reticulibacter mediterranei gen. nov., sp. nov., within the new family Reticulibacteraceae fam. nov., and Ktedonospora formicarum gen. nov., sp. nov., Ktedonobacter robiniae sp. nov., Dictyobacter formicarum sp. nov. and Dictyobacter arantiisoli sp. nov., belonging to the class Ktedonobacteria.</title>
        <authorList>
            <person name="Yabe S."/>
            <person name="Zheng Y."/>
            <person name="Wang C.M."/>
            <person name="Sakai Y."/>
            <person name="Abe K."/>
            <person name="Yokota A."/>
            <person name="Donadio S."/>
            <person name="Cavaletti L."/>
            <person name="Monciardini P."/>
        </authorList>
    </citation>
    <scope>NUCLEOTIDE SEQUENCE [LARGE SCALE GENOMIC DNA]</scope>
    <source>
        <strain evidence="2 3">SOSP1-30</strain>
    </source>
</reference>
<dbReference type="InterPro" id="IPR025959">
    <property type="entry name" value="Winged_HTH_dom"/>
</dbReference>
<dbReference type="Pfam" id="PF13592">
    <property type="entry name" value="HTH_33"/>
    <property type="match status" value="1"/>
</dbReference>
<comment type="caution">
    <text evidence="2">The sequence shown here is derived from an EMBL/GenBank/DDBJ whole genome shotgun (WGS) entry which is preliminary data.</text>
</comment>
<dbReference type="SUPFAM" id="SSF46689">
    <property type="entry name" value="Homeodomain-like"/>
    <property type="match status" value="1"/>
</dbReference>
<protein>
    <recommendedName>
        <fullName evidence="1">Winged helix-turn helix domain-containing protein</fullName>
    </recommendedName>
</protein>
<dbReference type="EMBL" id="BNJG01000002">
    <property type="protein sequence ID" value="GHO56404.1"/>
    <property type="molecule type" value="Genomic_DNA"/>
</dbReference>
<dbReference type="InterPro" id="IPR036388">
    <property type="entry name" value="WH-like_DNA-bd_sf"/>
</dbReference>
<dbReference type="Gene3D" id="1.10.10.10">
    <property type="entry name" value="Winged helix-like DNA-binding domain superfamily/Winged helix DNA-binding domain"/>
    <property type="match status" value="1"/>
</dbReference>
<feature type="domain" description="Winged helix-turn helix" evidence="1">
    <location>
        <begin position="111"/>
        <end position="148"/>
    </location>
</feature>
<gene>
    <name evidence="2" type="ORF">KSB_48790</name>
</gene>
<proteinExistence type="predicted"/>
<sequence>MRGPLRMRALTAEEERVIGKLAHSRTASARLVERAKIIELAQKGQTIPQIMQQLHLSEPTVRKWWKRFELMGLPGLEDVGRPGTPRHYSDLDRAKIIEVALTRPANLGLAFNCWTFDRLTTSIQQQFGIAMKKTRIFEILHEEGLRWRQQESWFGERLDPEFAQKRGLLKP</sequence>
<dbReference type="Proteomes" id="UP000654345">
    <property type="component" value="Unassembled WGS sequence"/>
</dbReference>
<organism evidence="2 3">
    <name type="scientific">Ktedonobacter robiniae</name>
    <dbReference type="NCBI Taxonomy" id="2778365"/>
    <lineage>
        <taxon>Bacteria</taxon>
        <taxon>Bacillati</taxon>
        <taxon>Chloroflexota</taxon>
        <taxon>Ktedonobacteria</taxon>
        <taxon>Ktedonobacterales</taxon>
        <taxon>Ktedonobacteraceae</taxon>
        <taxon>Ktedonobacter</taxon>
    </lineage>
</organism>
<name>A0ABQ3UU84_9CHLR</name>
<keyword evidence="3" id="KW-1185">Reference proteome</keyword>